<evidence type="ECO:0000313" key="5">
    <source>
        <dbReference type="Proteomes" id="UP000034740"/>
    </source>
</evidence>
<evidence type="ECO:0000259" key="3">
    <source>
        <dbReference type="Pfam" id="PF01471"/>
    </source>
</evidence>
<feature type="compositionally biased region" description="Low complexity" evidence="1">
    <location>
        <begin position="150"/>
        <end position="191"/>
    </location>
</feature>
<feature type="signal peptide" evidence="2">
    <location>
        <begin position="1"/>
        <end position="22"/>
    </location>
</feature>
<dbReference type="InterPro" id="IPR002477">
    <property type="entry name" value="Peptidoglycan-bd-like"/>
</dbReference>
<dbReference type="Gene3D" id="1.10.101.10">
    <property type="entry name" value="PGBD-like superfamily/PGBD"/>
    <property type="match status" value="2"/>
</dbReference>
<dbReference type="EMBL" id="LCRO01000003">
    <property type="protein sequence ID" value="KKW35796.1"/>
    <property type="molecule type" value="Genomic_DNA"/>
</dbReference>
<proteinExistence type="predicted"/>
<feature type="chain" id="PRO_5002540837" description="Peptidoglycan binding-like domain-containing protein" evidence="2">
    <location>
        <begin position="23"/>
        <end position="369"/>
    </location>
</feature>
<name>A0A0G1XXS7_9BACT</name>
<dbReference type="PATRIC" id="fig|1618605.3.peg.278"/>
<feature type="domain" description="Peptidoglycan binding-like" evidence="3">
    <location>
        <begin position="207"/>
        <end position="265"/>
    </location>
</feature>
<dbReference type="Pfam" id="PF01471">
    <property type="entry name" value="PG_binding_1"/>
    <property type="match status" value="2"/>
</dbReference>
<feature type="compositionally biased region" description="Gly residues" evidence="1">
    <location>
        <begin position="129"/>
        <end position="149"/>
    </location>
</feature>
<evidence type="ECO:0000256" key="1">
    <source>
        <dbReference type="SAM" id="MobiDB-lite"/>
    </source>
</evidence>
<evidence type="ECO:0000256" key="2">
    <source>
        <dbReference type="SAM" id="SignalP"/>
    </source>
</evidence>
<keyword evidence="2" id="KW-0732">Signal</keyword>
<organism evidence="4 5">
    <name type="scientific">Candidatus Adlerbacteria bacterium GW2011_GWA1_54_10</name>
    <dbReference type="NCBI Taxonomy" id="1618605"/>
    <lineage>
        <taxon>Bacteria</taxon>
        <taxon>Candidatus Adleribacteriota</taxon>
    </lineage>
</organism>
<protein>
    <recommendedName>
        <fullName evidence="3">Peptidoglycan binding-like domain-containing protein</fullName>
    </recommendedName>
</protein>
<evidence type="ECO:0000313" key="4">
    <source>
        <dbReference type="EMBL" id="KKW35796.1"/>
    </source>
</evidence>
<feature type="domain" description="Peptidoglycan binding-like" evidence="3">
    <location>
        <begin position="300"/>
        <end position="363"/>
    </location>
</feature>
<dbReference type="InterPro" id="IPR036366">
    <property type="entry name" value="PGBDSf"/>
</dbReference>
<dbReference type="AlphaFoldDB" id="A0A0G1XXS7"/>
<accession>A0A0G1XXS7</accession>
<dbReference type="Proteomes" id="UP000034740">
    <property type="component" value="Unassembled WGS sequence"/>
</dbReference>
<feature type="region of interest" description="Disordered" evidence="1">
    <location>
        <begin position="120"/>
        <end position="191"/>
    </location>
</feature>
<dbReference type="InterPro" id="IPR036365">
    <property type="entry name" value="PGBD-like_sf"/>
</dbReference>
<sequence>MKKILGILLGAIALLLPAVALATYNDVTIGADVTISSNSVSFTSVASSSVESLLVDTNSFNVAVAPSSSFDARSANGYLTGVSTATTSGYSAATTCESGGTSLTSISSVDGTTTVTVTPNTTACPSAGPSGGGSSSSSSGGGGGGGGGPIATTQTTTSTTTTTTSTTQTTPSTSATTQTGTQTSTQTSAPATAGIAFSEDFGIGAENDAVVALQTFLENKGFLTIPSGIAKGYFGGLTRVAVRAYQKSMGISQTGYVGPKTRAALNGDVLVPAASAAPSTTPSATVVFGAFTRDLEIGMTGDDVKALQVFLNTHGYEVAASGPGSSGNETSRFGGLTRAALVKFQKTNNISPAAGYFGPKTRTIVNGMQ</sequence>
<gene>
    <name evidence="4" type="ORF">UY83_C0003G0081</name>
</gene>
<comment type="caution">
    <text evidence="4">The sequence shown here is derived from an EMBL/GenBank/DDBJ whole genome shotgun (WGS) entry which is preliminary data.</text>
</comment>
<reference evidence="4 5" key="1">
    <citation type="journal article" date="2015" name="Nature">
        <title>rRNA introns, odd ribosomes, and small enigmatic genomes across a large radiation of phyla.</title>
        <authorList>
            <person name="Brown C.T."/>
            <person name="Hug L.A."/>
            <person name="Thomas B.C."/>
            <person name="Sharon I."/>
            <person name="Castelle C.J."/>
            <person name="Singh A."/>
            <person name="Wilkins M.J."/>
            <person name="Williams K.H."/>
            <person name="Banfield J.F."/>
        </authorList>
    </citation>
    <scope>NUCLEOTIDE SEQUENCE [LARGE SCALE GENOMIC DNA]</scope>
</reference>
<dbReference type="SUPFAM" id="SSF47090">
    <property type="entry name" value="PGBD-like"/>
    <property type="match status" value="2"/>
</dbReference>